<comment type="caution">
    <text evidence="3">The sequence shown here is derived from an EMBL/GenBank/DDBJ whole genome shotgun (WGS) entry which is preliminary data.</text>
</comment>
<protein>
    <recommendedName>
        <fullName evidence="2">F-box protein At5g52880-like ARM repeats region domain-containing protein</fullName>
    </recommendedName>
</protein>
<feature type="compositionally biased region" description="Polar residues" evidence="1">
    <location>
        <begin position="1"/>
        <end position="11"/>
    </location>
</feature>
<evidence type="ECO:0000256" key="1">
    <source>
        <dbReference type="SAM" id="MobiDB-lite"/>
    </source>
</evidence>
<keyword evidence="4" id="KW-1185">Reference proteome</keyword>
<sequence>MAIGAATSQGFPDSRRQPSRHHCQTHNAVLAAHLLLQSVEAKLPKQKKNLDVTKYKNAMVSHKGRSEAH</sequence>
<dbReference type="InterPro" id="IPR057039">
    <property type="entry name" value="At5g52880_ARM"/>
</dbReference>
<proteinExistence type="predicted"/>
<accession>A0A540NS76</accession>
<name>A0A540NS76_MALBA</name>
<reference evidence="3 4" key="1">
    <citation type="journal article" date="2019" name="G3 (Bethesda)">
        <title>Sequencing of a Wild Apple (Malus baccata) Genome Unravels the Differences Between Cultivated and Wild Apple Species Regarding Disease Resistance and Cold Tolerance.</title>
        <authorList>
            <person name="Chen X."/>
        </authorList>
    </citation>
    <scope>NUCLEOTIDE SEQUENCE [LARGE SCALE GENOMIC DNA]</scope>
    <source>
        <strain evidence="4">cv. Shandingzi</strain>
        <tissue evidence="3">Leaves</tissue>
    </source>
</reference>
<dbReference type="STRING" id="106549.A0A540NS76"/>
<evidence type="ECO:0000259" key="2">
    <source>
        <dbReference type="Pfam" id="PF24104"/>
    </source>
</evidence>
<evidence type="ECO:0000313" key="3">
    <source>
        <dbReference type="EMBL" id="TQE13892.1"/>
    </source>
</evidence>
<feature type="domain" description="F-box protein At5g52880-like ARM repeats region" evidence="2">
    <location>
        <begin position="21"/>
        <end position="63"/>
    </location>
</feature>
<feature type="region of interest" description="Disordered" evidence="1">
    <location>
        <begin position="1"/>
        <end position="23"/>
    </location>
</feature>
<organism evidence="3 4">
    <name type="scientific">Malus baccata</name>
    <name type="common">Siberian crab apple</name>
    <name type="synonym">Pyrus baccata</name>
    <dbReference type="NCBI Taxonomy" id="106549"/>
    <lineage>
        <taxon>Eukaryota</taxon>
        <taxon>Viridiplantae</taxon>
        <taxon>Streptophyta</taxon>
        <taxon>Embryophyta</taxon>
        <taxon>Tracheophyta</taxon>
        <taxon>Spermatophyta</taxon>
        <taxon>Magnoliopsida</taxon>
        <taxon>eudicotyledons</taxon>
        <taxon>Gunneridae</taxon>
        <taxon>Pentapetalae</taxon>
        <taxon>rosids</taxon>
        <taxon>fabids</taxon>
        <taxon>Rosales</taxon>
        <taxon>Rosaceae</taxon>
        <taxon>Amygdaloideae</taxon>
        <taxon>Maleae</taxon>
        <taxon>Malus</taxon>
    </lineage>
</organism>
<evidence type="ECO:0000313" key="4">
    <source>
        <dbReference type="Proteomes" id="UP000315295"/>
    </source>
</evidence>
<dbReference type="Pfam" id="PF24104">
    <property type="entry name" value="At5g52880_ARM"/>
    <property type="match status" value="1"/>
</dbReference>
<dbReference type="EMBL" id="VIEB01000008">
    <property type="protein sequence ID" value="TQE13892.1"/>
    <property type="molecule type" value="Genomic_DNA"/>
</dbReference>
<gene>
    <name evidence="3" type="ORF">C1H46_000523</name>
</gene>
<dbReference type="Proteomes" id="UP000315295">
    <property type="component" value="Unassembled WGS sequence"/>
</dbReference>
<dbReference type="AlphaFoldDB" id="A0A540NS76"/>